<protein>
    <submittedName>
        <fullName evidence="2">Uncharacterized protein</fullName>
    </submittedName>
</protein>
<dbReference type="Proteomes" id="UP000000763">
    <property type="component" value="Chromosome 6"/>
</dbReference>
<reference evidence="3" key="1">
    <citation type="journal article" date="2005" name="Nature">
        <title>The map-based sequence of the rice genome.</title>
        <authorList>
            <consortium name="International rice genome sequencing project (IRGSP)"/>
            <person name="Matsumoto T."/>
            <person name="Wu J."/>
            <person name="Kanamori H."/>
            <person name="Katayose Y."/>
            <person name="Fujisawa M."/>
            <person name="Namiki N."/>
            <person name="Mizuno H."/>
            <person name="Yamamoto K."/>
            <person name="Antonio B.A."/>
            <person name="Baba T."/>
            <person name="Sakata K."/>
            <person name="Nagamura Y."/>
            <person name="Aoki H."/>
            <person name="Arikawa K."/>
            <person name="Arita K."/>
            <person name="Bito T."/>
            <person name="Chiden Y."/>
            <person name="Fujitsuka N."/>
            <person name="Fukunaka R."/>
            <person name="Hamada M."/>
            <person name="Harada C."/>
            <person name="Hayashi A."/>
            <person name="Hijishita S."/>
            <person name="Honda M."/>
            <person name="Hosokawa S."/>
            <person name="Ichikawa Y."/>
            <person name="Idonuma A."/>
            <person name="Iijima M."/>
            <person name="Ikeda M."/>
            <person name="Ikeno M."/>
            <person name="Ito K."/>
            <person name="Ito S."/>
            <person name="Ito T."/>
            <person name="Ito Y."/>
            <person name="Ito Y."/>
            <person name="Iwabuchi A."/>
            <person name="Kamiya K."/>
            <person name="Karasawa W."/>
            <person name="Kurita K."/>
            <person name="Katagiri S."/>
            <person name="Kikuta A."/>
            <person name="Kobayashi H."/>
            <person name="Kobayashi N."/>
            <person name="Machita K."/>
            <person name="Maehara T."/>
            <person name="Masukawa M."/>
            <person name="Mizubayashi T."/>
            <person name="Mukai Y."/>
            <person name="Nagasaki H."/>
            <person name="Nagata Y."/>
            <person name="Naito S."/>
            <person name="Nakashima M."/>
            <person name="Nakama Y."/>
            <person name="Nakamichi Y."/>
            <person name="Nakamura M."/>
            <person name="Meguro A."/>
            <person name="Negishi M."/>
            <person name="Ohta I."/>
            <person name="Ohta T."/>
            <person name="Okamoto M."/>
            <person name="Ono N."/>
            <person name="Saji S."/>
            <person name="Sakaguchi M."/>
            <person name="Sakai K."/>
            <person name="Shibata M."/>
            <person name="Shimokawa T."/>
            <person name="Song J."/>
            <person name="Takazaki Y."/>
            <person name="Terasawa K."/>
            <person name="Tsugane M."/>
            <person name="Tsuji K."/>
            <person name="Ueda S."/>
            <person name="Waki K."/>
            <person name="Yamagata H."/>
            <person name="Yamamoto M."/>
            <person name="Yamamoto S."/>
            <person name="Yamane H."/>
            <person name="Yoshiki S."/>
            <person name="Yoshihara R."/>
            <person name="Yukawa K."/>
            <person name="Zhong H."/>
            <person name="Yano M."/>
            <person name="Yuan Q."/>
            <person name="Ouyang S."/>
            <person name="Liu J."/>
            <person name="Jones K.M."/>
            <person name="Gansberger K."/>
            <person name="Moffat K."/>
            <person name="Hill J."/>
            <person name="Bera J."/>
            <person name="Fadrosh D."/>
            <person name="Jin S."/>
            <person name="Johri S."/>
            <person name="Kim M."/>
            <person name="Overton L."/>
            <person name="Reardon M."/>
            <person name="Tsitrin T."/>
            <person name="Vuong H."/>
            <person name="Weaver B."/>
            <person name="Ciecko A."/>
            <person name="Tallon L."/>
            <person name="Jackson J."/>
            <person name="Pai G."/>
            <person name="Aken S.V."/>
            <person name="Utterback T."/>
            <person name="Reidmuller S."/>
            <person name="Feldblyum T."/>
            <person name="Hsiao J."/>
            <person name="Zismann V."/>
            <person name="Iobst S."/>
            <person name="de Vazeille A.R."/>
            <person name="Buell C.R."/>
            <person name="Ying K."/>
            <person name="Li Y."/>
            <person name="Lu T."/>
            <person name="Huang Y."/>
            <person name="Zhao Q."/>
            <person name="Feng Q."/>
            <person name="Zhang L."/>
            <person name="Zhu J."/>
            <person name="Weng Q."/>
            <person name="Mu J."/>
            <person name="Lu Y."/>
            <person name="Fan D."/>
            <person name="Liu Y."/>
            <person name="Guan J."/>
            <person name="Zhang Y."/>
            <person name="Yu S."/>
            <person name="Liu X."/>
            <person name="Zhang Y."/>
            <person name="Hong G."/>
            <person name="Han B."/>
            <person name="Choisne N."/>
            <person name="Demange N."/>
            <person name="Orjeda G."/>
            <person name="Samain S."/>
            <person name="Cattolico L."/>
            <person name="Pelletier E."/>
            <person name="Couloux A."/>
            <person name="Segurens B."/>
            <person name="Wincker P."/>
            <person name="D'Hont A."/>
            <person name="Scarpelli C."/>
            <person name="Weissenbach J."/>
            <person name="Salanoubat M."/>
            <person name="Quetier F."/>
            <person name="Yu Y."/>
            <person name="Kim H.R."/>
            <person name="Rambo T."/>
            <person name="Currie J."/>
            <person name="Collura K."/>
            <person name="Luo M."/>
            <person name="Yang T."/>
            <person name="Ammiraju J.S.S."/>
            <person name="Engler F."/>
            <person name="Soderlund C."/>
            <person name="Wing R.A."/>
            <person name="Palmer L.E."/>
            <person name="de la Bastide M."/>
            <person name="Spiegel L."/>
            <person name="Nascimento L."/>
            <person name="Zutavern T."/>
            <person name="O'Shaughnessy A."/>
            <person name="Dike S."/>
            <person name="Dedhia N."/>
            <person name="Preston R."/>
            <person name="Balija V."/>
            <person name="McCombie W.R."/>
            <person name="Chow T."/>
            <person name="Chen H."/>
            <person name="Chung M."/>
            <person name="Chen C."/>
            <person name="Shaw J."/>
            <person name="Wu H."/>
            <person name="Hsiao K."/>
            <person name="Chao Y."/>
            <person name="Chu M."/>
            <person name="Cheng C."/>
            <person name="Hour A."/>
            <person name="Lee P."/>
            <person name="Lin S."/>
            <person name="Lin Y."/>
            <person name="Liou J."/>
            <person name="Liu S."/>
            <person name="Hsing Y."/>
            <person name="Raghuvanshi S."/>
            <person name="Mohanty A."/>
            <person name="Bharti A.K."/>
            <person name="Gaur A."/>
            <person name="Gupta V."/>
            <person name="Kumar D."/>
            <person name="Ravi V."/>
            <person name="Vij S."/>
            <person name="Kapur A."/>
            <person name="Khurana P."/>
            <person name="Khurana P."/>
            <person name="Khurana J.P."/>
            <person name="Tyagi A.K."/>
            <person name="Gaikwad K."/>
            <person name="Singh A."/>
            <person name="Dalal V."/>
            <person name="Srivastava S."/>
            <person name="Dixit A."/>
            <person name="Pal A.K."/>
            <person name="Ghazi I.A."/>
            <person name="Yadav M."/>
            <person name="Pandit A."/>
            <person name="Bhargava A."/>
            <person name="Sureshbabu K."/>
            <person name="Batra K."/>
            <person name="Sharma T.R."/>
            <person name="Mohapatra T."/>
            <person name="Singh N.K."/>
            <person name="Messing J."/>
            <person name="Nelson A.B."/>
            <person name="Fuks G."/>
            <person name="Kavchok S."/>
            <person name="Keizer G."/>
            <person name="Linton E."/>
            <person name="Llaca V."/>
            <person name="Song R."/>
            <person name="Tanyolac B."/>
            <person name="Young S."/>
            <person name="Ho-Il K."/>
            <person name="Hahn J.H."/>
            <person name="Sangsakoo G."/>
            <person name="Vanavichit A."/>
            <person name="de Mattos Luiz.A.T."/>
            <person name="Zimmer P.D."/>
            <person name="Malone G."/>
            <person name="Dellagostin O."/>
            <person name="de Oliveira A.C."/>
            <person name="Bevan M."/>
            <person name="Bancroft I."/>
            <person name="Minx P."/>
            <person name="Cordum H."/>
            <person name="Wilson R."/>
            <person name="Cheng Z."/>
            <person name="Jin W."/>
            <person name="Jiang J."/>
            <person name="Leong S.A."/>
            <person name="Iwama H."/>
            <person name="Gojobori T."/>
            <person name="Itoh T."/>
            <person name="Niimura Y."/>
            <person name="Fujii Y."/>
            <person name="Habara T."/>
            <person name="Sakai H."/>
            <person name="Sato Y."/>
            <person name="Wilson G."/>
            <person name="Kumar K."/>
            <person name="McCouch S."/>
            <person name="Juretic N."/>
            <person name="Hoen D."/>
            <person name="Wright S."/>
            <person name="Bruskiewich R."/>
            <person name="Bureau T."/>
            <person name="Miyao A."/>
            <person name="Hirochika H."/>
            <person name="Nishikawa T."/>
            <person name="Kadowaki K."/>
            <person name="Sugiura M."/>
            <person name="Burr B."/>
            <person name="Sasaki T."/>
        </authorList>
    </citation>
    <scope>NUCLEOTIDE SEQUENCE [LARGE SCALE GENOMIC DNA]</scope>
    <source>
        <strain evidence="3">cv. Nipponbare</strain>
    </source>
</reference>
<proteinExistence type="predicted"/>
<evidence type="ECO:0000256" key="1">
    <source>
        <dbReference type="SAM" id="MobiDB-lite"/>
    </source>
</evidence>
<feature type="compositionally biased region" description="Low complexity" evidence="1">
    <location>
        <begin position="166"/>
        <end position="175"/>
    </location>
</feature>
<dbReference type="EMBL" id="AP006164">
    <property type="protein sequence ID" value="BAD62390.1"/>
    <property type="molecule type" value="Genomic_DNA"/>
</dbReference>
<feature type="region of interest" description="Disordered" evidence="1">
    <location>
        <begin position="139"/>
        <end position="204"/>
    </location>
</feature>
<gene>
    <name evidence="2" type="primary">B1386G10.10</name>
</gene>
<name>Q5Z4E2_ORYSJ</name>
<dbReference type="AlphaFoldDB" id="Q5Z4E2"/>
<reference evidence="3" key="2">
    <citation type="journal article" date="2008" name="Nucleic Acids Res.">
        <title>The rice annotation project database (RAP-DB): 2008 update.</title>
        <authorList>
            <consortium name="The rice annotation project (RAP)"/>
        </authorList>
    </citation>
    <scope>GENOME REANNOTATION</scope>
    <source>
        <strain evidence="3">cv. Nipponbare</strain>
    </source>
</reference>
<sequence>MKEQIDRVLRQCHDDCIRGPLLMCTPLDKPVCCEAVDFGVSITGLHKKFPQSLSLNLRSSDCKPANQDCKFNLCLTLTVNPSWLLLPRDKEEELPQIQPTNDSIRRLWRRTCCLGNSMERVEEEETIYAISTPLPPLHVASAPPPPSQAAFVPLSPPRASAPPSRPRVASATPSSLRATSEPPPPPRAASEPPPSRRPDPRCRRPSCIRIASGRIRVAITVTSCIRVTSAVAGRIRVTAAVPNFHTTPTRRKREEPDLRRLARLLNYTR</sequence>
<organism evidence="2 3">
    <name type="scientific">Oryza sativa subsp. japonica</name>
    <name type="common">Rice</name>
    <dbReference type="NCBI Taxonomy" id="39947"/>
    <lineage>
        <taxon>Eukaryota</taxon>
        <taxon>Viridiplantae</taxon>
        <taxon>Streptophyta</taxon>
        <taxon>Embryophyta</taxon>
        <taxon>Tracheophyta</taxon>
        <taxon>Spermatophyta</taxon>
        <taxon>Magnoliopsida</taxon>
        <taxon>Liliopsida</taxon>
        <taxon>Poales</taxon>
        <taxon>Poaceae</taxon>
        <taxon>BOP clade</taxon>
        <taxon>Oryzoideae</taxon>
        <taxon>Oryzeae</taxon>
        <taxon>Oryzinae</taxon>
        <taxon>Oryza</taxon>
        <taxon>Oryza sativa</taxon>
    </lineage>
</organism>
<accession>Q5Z4E2</accession>
<evidence type="ECO:0000313" key="2">
    <source>
        <dbReference type="EMBL" id="BAD62390.1"/>
    </source>
</evidence>
<evidence type="ECO:0000313" key="3">
    <source>
        <dbReference type="Proteomes" id="UP000000763"/>
    </source>
</evidence>
<feature type="compositionally biased region" description="Pro residues" evidence="1">
    <location>
        <begin position="181"/>
        <end position="193"/>
    </location>
</feature>
<feature type="compositionally biased region" description="Pro residues" evidence="1">
    <location>
        <begin position="154"/>
        <end position="165"/>
    </location>
</feature>